<dbReference type="InterPro" id="IPR037198">
    <property type="entry name" value="MutL_C_sf"/>
</dbReference>
<dbReference type="Gene3D" id="3.30.230.10">
    <property type="match status" value="1"/>
</dbReference>
<keyword evidence="2" id="KW-0227">DNA damage</keyword>
<dbReference type="InterPro" id="IPR042121">
    <property type="entry name" value="MutL_C_regsub"/>
</dbReference>
<comment type="caution">
    <text evidence="7">The sequence shown here is derived from an EMBL/GenBank/DDBJ whole genome shotgun (WGS) entry which is preliminary data.</text>
</comment>
<dbReference type="OrthoDB" id="10263226at2759"/>
<dbReference type="FunFam" id="3.30.565.10:FF:000014">
    <property type="entry name" value="Mismatch repair endonuclease pms1, putative"/>
    <property type="match status" value="1"/>
</dbReference>
<dbReference type="InterPro" id="IPR014790">
    <property type="entry name" value="MutL_C"/>
</dbReference>
<sequence length="886" mass="98235">MANAINQIDRQAVHRICSGQVVLDLATAVKELIENSIDAGATSIDVKFKEQGLAGLEVIDNGSGIEPSNYEALALKHYTSKLKNFEDLEQVGTFGFRGEALSSLCALSELAVVTSTRDQGSKGVRLTYDADGKLTSQTPAPRSHGTTIQLSELFKALPVRQREFKRNIKREYAKALSMIQAYGIISTHVRIMVTNQTGKGQSSRVLATNGNKSVRENISNVFGTKTASQLIPFTVDLPSLKEDKENSGQPSIVGWISKPQPGYGRSSGDRQYFYINGRPCTLPKVAKAFNEVYRDFLSNQYPFLVADLQIAPDSYDVNVTPDKRTIFLHNEQAVTSEIVTSLTDRLEPSRSTFETRVSTTPTESSPSTDTPRSEELRNDTHEDDGPESANFNHAHGLSSTGSLLTTPENPSRQIMSSAVSTYGVSQNLNPSTGSFSISSMSRLAAHSSYKPARTSTTRSKRPTTTLLDYISKRPKPSTSAFAQAGAQKASPDGSDEEDANIEEQHHDDTIFDDEEEADKEEGSQEERGEEPMQVEEGMQIEPADEQGYDGEQEETMQLDQNLTNGRRHGPGSDEYADEDSQELPEPETRTAAQAAFVTTSPVGKRNAWYTGEARPVLARVSMTSLARTPRVPSPEQCPVPDDVLRALENASIANVHDPSRAETALSRVIRKQDFGQMRVLGQFNLGFIVAALDGHDLFVIDQHASDEKYNFETLQATTIIQGQRLFNPQNLELTAAEELVVLDHMDILRANGFDLQVDMEKEPTQRVQVISQPFSKNVVFDKKDFGELVFQLMEHPGQMARCSRARAMFASRACRRSVMVGHSLNKRQMKKILEHMGEIEQPWNCPHGRPTMRHLCNLNDIRDQQIKRERNRPLTCKGSLFPLSTS</sequence>
<dbReference type="AlphaFoldDB" id="A0A1X2HN18"/>
<dbReference type="InterPro" id="IPR020568">
    <property type="entry name" value="Ribosomal_Su5_D2-typ_SF"/>
</dbReference>
<dbReference type="GO" id="GO:0016887">
    <property type="term" value="F:ATP hydrolysis activity"/>
    <property type="evidence" value="ECO:0007669"/>
    <property type="project" value="InterPro"/>
</dbReference>
<accession>A0A1X2HN18</accession>
<dbReference type="GO" id="GO:0030983">
    <property type="term" value="F:mismatched DNA binding"/>
    <property type="evidence" value="ECO:0007669"/>
    <property type="project" value="InterPro"/>
</dbReference>
<dbReference type="FunCoup" id="A0A1X2HN18">
    <property type="interactions" value="418"/>
</dbReference>
<feature type="compositionally biased region" description="Basic and acidic residues" evidence="4">
    <location>
        <begin position="371"/>
        <end position="380"/>
    </location>
</feature>
<dbReference type="GO" id="GO:0005524">
    <property type="term" value="F:ATP binding"/>
    <property type="evidence" value="ECO:0007669"/>
    <property type="project" value="InterPro"/>
</dbReference>
<dbReference type="SMART" id="SM00853">
    <property type="entry name" value="MutL_C"/>
    <property type="match status" value="1"/>
</dbReference>
<gene>
    <name evidence="7" type="ORF">BCR43DRAFT_452802</name>
</gene>
<evidence type="ECO:0000259" key="6">
    <source>
        <dbReference type="SMART" id="SM01340"/>
    </source>
</evidence>
<dbReference type="InterPro" id="IPR038973">
    <property type="entry name" value="MutL/Mlh/Pms-like"/>
</dbReference>
<dbReference type="SUPFAM" id="SSF118116">
    <property type="entry name" value="DNA mismatch repair protein MutL"/>
    <property type="match status" value="1"/>
</dbReference>
<feature type="compositionally biased region" description="Acidic residues" evidence="4">
    <location>
        <begin position="510"/>
        <end position="519"/>
    </location>
</feature>
<dbReference type="CDD" id="cd16926">
    <property type="entry name" value="HATPase_MutL-MLH-PMS-like"/>
    <property type="match status" value="1"/>
</dbReference>
<dbReference type="Pfam" id="PF01119">
    <property type="entry name" value="DNA_mis_repair"/>
    <property type="match status" value="1"/>
</dbReference>
<dbReference type="Proteomes" id="UP000242180">
    <property type="component" value="Unassembled WGS sequence"/>
</dbReference>
<dbReference type="InterPro" id="IPR014762">
    <property type="entry name" value="DNA_mismatch_repair_CS"/>
</dbReference>
<dbReference type="PANTHER" id="PTHR10073">
    <property type="entry name" value="DNA MISMATCH REPAIR PROTEIN MLH, PMS, MUTL"/>
    <property type="match status" value="1"/>
</dbReference>
<feature type="domain" description="DNA mismatch repair protein S5" evidence="6">
    <location>
        <begin position="218"/>
        <end position="347"/>
    </location>
</feature>
<dbReference type="Gene3D" id="3.30.565.10">
    <property type="entry name" value="Histidine kinase-like ATPase, C-terminal domain"/>
    <property type="match status" value="1"/>
</dbReference>
<feature type="compositionally biased region" description="Low complexity" evidence="4">
    <location>
        <begin position="358"/>
        <end position="370"/>
    </location>
</feature>
<evidence type="ECO:0000313" key="8">
    <source>
        <dbReference type="Proteomes" id="UP000242180"/>
    </source>
</evidence>
<dbReference type="InterPro" id="IPR002099">
    <property type="entry name" value="MutL/Mlh/PMS"/>
</dbReference>
<dbReference type="CDD" id="cd03484">
    <property type="entry name" value="MutL_Trans_hPMS_2_like"/>
    <property type="match status" value="1"/>
</dbReference>
<feature type="domain" description="MutL C-terminal dimerisation" evidence="5">
    <location>
        <begin position="679"/>
        <end position="824"/>
    </location>
</feature>
<feature type="region of interest" description="Disordered" evidence="4">
    <location>
        <begin position="561"/>
        <end position="590"/>
    </location>
</feature>
<dbReference type="EMBL" id="MCGN01000002">
    <property type="protein sequence ID" value="ORZ00692.1"/>
    <property type="molecule type" value="Genomic_DNA"/>
</dbReference>
<dbReference type="OMA" id="SFNNVQY"/>
<dbReference type="SUPFAM" id="SSF55874">
    <property type="entry name" value="ATPase domain of HSP90 chaperone/DNA topoisomerase II/histidine kinase"/>
    <property type="match status" value="1"/>
</dbReference>
<evidence type="ECO:0000256" key="4">
    <source>
        <dbReference type="SAM" id="MobiDB-lite"/>
    </source>
</evidence>
<dbReference type="Gene3D" id="3.30.1370.100">
    <property type="entry name" value="MutL, C-terminal domain, regulatory subdomain"/>
    <property type="match status" value="1"/>
</dbReference>
<dbReference type="InterPro" id="IPR042120">
    <property type="entry name" value="MutL_C_dimsub"/>
</dbReference>
<evidence type="ECO:0000256" key="2">
    <source>
        <dbReference type="ARBA" id="ARBA00022763"/>
    </source>
</evidence>
<dbReference type="SMART" id="SM01340">
    <property type="entry name" value="DNA_mis_repair"/>
    <property type="match status" value="1"/>
</dbReference>
<protein>
    <recommendedName>
        <fullName evidence="3">DNA mismatch repair protein PMS1</fullName>
    </recommendedName>
</protein>
<dbReference type="InParanoid" id="A0A1X2HN18"/>
<dbReference type="Pfam" id="PF13589">
    <property type="entry name" value="HATPase_c_3"/>
    <property type="match status" value="1"/>
</dbReference>
<feature type="region of interest" description="Disordered" evidence="4">
    <location>
        <begin position="345"/>
        <end position="412"/>
    </location>
</feature>
<organism evidence="7 8">
    <name type="scientific">Syncephalastrum racemosum</name>
    <name type="common">Filamentous fungus</name>
    <dbReference type="NCBI Taxonomy" id="13706"/>
    <lineage>
        <taxon>Eukaryota</taxon>
        <taxon>Fungi</taxon>
        <taxon>Fungi incertae sedis</taxon>
        <taxon>Mucoromycota</taxon>
        <taxon>Mucoromycotina</taxon>
        <taxon>Mucoromycetes</taxon>
        <taxon>Mucorales</taxon>
        <taxon>Syncephalastraceae</taxon>
        <taxon>Syncephalastrum</taxon>
    </lineage>
</organism>
<evidence type="ECO:0000259" key="5">
    <source>
        <dbReference type="SMART" id="SM00853"/>
    </source>
</evidence>
<dbReference type="PANTHER" id="PTHR10073:SF52">
    <property type="entry name" value="MISMATCH REPAIR ENDONUCLEASE PMS2"/>
    <property type="match status" value="1"/>
</dbReference>
<dbReference type="FunFam" id="3.30.1370.100:FF:000001">
    <property type="entry name" value="Mismatch repair endonuclease pms1, putative"/>
    <property type="match status" value="1"/>
</dbReference>
<proteinExistence type="inferred from homology"/>
<dbReference type="STRING" id="13706.A0A1X2HN18"/>
<dbReference type="PROSITE" id="PS00058">
    <property type="entry name" value="DNA_MISMATCH_REPAIR_1"/>
    <property type="match status" value="1"/>
</dbReference>
<dbReference type="GO" id="GO:0000710">
    <property type="term" value="P:meiotic mismatch repair"/>
    <property type="evidence" value="ECO:0007669"/>
    <property type="project" value="UniProtKB-ARBA"/>
</dbReference>
<feature type="compositionally biased region" description="Acidic residues" evidence="4">
    <location>
        <begin position="574"/>
        <end position="585"/>
    </location>
</feature>
<feature type="compositionally biased region" description="Polar residues" evidence="4">
    <location>
        <begin position="397"/>
        <end position="412"/>
    </location>
</feature>
<reference evidence="7 8" key="1">
    <citation type="submission" date="2016-07" db="EMBL/GenBank/DDBJ databases">
        <title>Pervasive Adenine N6-methylation of Active Genes in Fungi.</title>
        <authorList>
            <consortium name="DOE Joint Genome Institute"/>
            <person name="Mondo S.J."/>
            <person name="Dannebaum R.O."/>
            <person name="Kuo R.C."/>
            <person name="Labutti K."/>
            <person name="Haridas S."/>
            <person name="Kuo A."/>
            <person name="Salamov A."/>
            <person name="Ahrendt S.R."/>
            <person name="Lipzen A."/>
            <person name="Sullivan W."/>
            <person name="Andreopoulos W.B."/>
            <person name="Clum A."/>
            <person name="Lindquist E."/>
            <person name="Daum C."/>
            <person name="Ramamoorthy G.K."/>
            <person name="Gryganskyi A."/>
            <person name="Culley D."/>
            <person name="Magnuson J.K."/>
            <person name="James T.Y."/>
            <person name="O'Malley M.A."/>
            <person name="Stajich J.E."/>
            <person name="Spatafora J.W."/>
            <person name="Visel A."/>
            <person name="Grigoriev I.V."/>
        </authorList>
    </citation>
    <scope>NUCLEOTIDE SEQUENCE [LARGE SCALE GENOMIC DNA]</scope>
    <source>
        <strain evidence="7 8">NRRL 2496</strain>
    </source>
</reference>
<evidence type="ECO:0000256" key="3">
    <source>
        <dbReference type="ARBA" id="ARBA00070941"/>
    </source>
</evidence>
<dbReference type="InterPro" id="IPR013507">
    <property type="entry name" value="DNA_mismatch_S5_2-like"/>
</dbReference>
<dbReference type="Gene3D" id="3.30.1540.20">
    <property type="entry name" value="MutL, C-terminal domain, dimerisation subdomain"/>
    <property type="match status" value="1"/>
</dbReference>
<dbReference type="GO" id="GO:0140664">
    <property type="term" value="F:ATP-dependent DNA damage sensor activity"/>
    <property type="evidence" value="ECO:0007669"/>
    <property type="project" value="InterPro"/>
</dbReference>
<feature type="compositionally biased region" description="Basic and acidic residues" evidence="4">
    <location>
        <begin position="520"/>
        <end position="530"/>
    </location>
</feature>
<dbReference type="NCBIfam" id="TIGR00585">
    <property type="entry name" value="mutl"/>
    <property type="match status" value="1"/>
</dbReference>
<evidence type="ECO:0000313" key="7">
    <source>
        <dbReference type="EMBL" id="ORZ00692.1"/>
    </source>
</evidence>
<dbReference type="InterPro" id="IPR036890">
    <property type="entry name" value="HATPase_C_sf"/>
</dbReference>
<dbReference type="SUPFAM" id="SSF54211">
    <property type="entry name" value="Ribosomal protein S5 domain 2-like"/>
    <property type="match status" value="1"/>
</dbReference>
<dbReference type="Pfam" id="PF08676">
    <property type="entry name" value="MutL_C"/>
    <property type="match status" value="1"/>
</dbReference>
<dbReference type="GO" id="GO:0032389">
    <property type="term" value="C:MutLalpha complex"/>
    <property type="evidence" value="ECO:0007669"/>
    <property type="project" value="TreeGrafter"/>
</dbReference>
<comment type="similarity">
    <text evidence="1">Belongs to the DNA mismatch repair MutL/HexB family.</text>
</comment>
<feature type="compositionally biased region" description="Polar residues" evidence="4">
    <location>
        <begin position="345"/>
        <end position="357"/>
    </location>
</feature>
<keyword evidence="8" id="KW-1185">Reference proteome</keyword>
<feature type="region of interest" description="Disordered" evidence="4">
    <location>
        <begin position="470"/>
        <end position="539"/>
    </location>
</feature>
<name>A0A1X2HN18_SYNRA</name>
<dbReference type="InterPro" id="IPR014721">
    <property type="entry name" value="Ribsml_uS5_D2-typ_fold_subgr"/>
</dbReference>
<evidence type="ECO:0000256" key="1">
    <source>
        <dbReference type="ARBA" id="ARBA00006082"/>
    </source>
</evidence>